<evidence type="ECO:0000313" key="10">
    <source>
        <dbReference type="Proteomes" id="UP001580346"/>
    </source>
</evidence>
<accession>A0ABV5AQZ4</accession>
<protein>
    <recommendedName>
        <fullName evidence="3 5">Regulatory protein RecX</fullName>
    </recommendedName>
</protein>
<evidence type="ECO:0000259" key="7">
    <source>
        <dbReference type="Pfam" id="PF21981"/>
    </source>
</evidence>
<evidence type="ECO:0000256" key="2">
    <source>
        <dbReference type="ARBA" id="ARBA00009695"/>
    </source>
</evidence>
<dbReference type="PANTHER" id="PTHR33602">
    <property type="entry name" value="REGULATORY PROTEIN RECX FAMILY PROTEIN"/>
    <property type="match status" value="1"/>
</dbReference>
<feature type="domain" description="RecX third three-helical" evidence="7">
    <location>
        <begin position="179"/>
        <end position="224"/>
    </location>
</feature>
<evidence type="ECO:0000256" key="1">
    <source>
        <dbReference type="ARBA" id="ARBA00004496"/>
    </source>
</evidence>
<dbReference type="RefSeq" id="WP_375354471.1">
    <property type="nucleotide sequence ID" value="NZ_JBHHMI010000004.1"/>
</dbReference>
<gene>
    <name evidence="5" type="primary">recX</name>
    <name evidence="9" type="ORF">ACE41H_07565</name>
</gene>
<dbReference type="InterPro" id="IPR053926">
    <property type="entry name" value="RecX_HTH_1st"/>
</dbReference>
<evidence type="ECO:0000313" key="9">
    <source>
        <dbReference type="EMBL" id="MFB5266643.1"/>
    </source>
</evidence>
<comment type="function">
    <text evidence="5">Modulates RecA activity.</text>
</comment>
<evidence type="ECO:0000259" key="6">
    <source>
        <dbReference type="Pfam" id="PF02631"/>
    </source>
</evidence>
<comment type="subcellular location">
    <subcellularLocation>
        <location evidence="1 5">Cytoplasm</location>
    </subcellularLocation>
</comment>
<dbReference type="EMBL" id="JBHHMI010000004">
    <property type="protein sequence ID" value="MFB5266643.1"/>
    <property type="molecule type" value="Genomic_DNA"/>
</dbReference>
<dbReference type="InterPro" id="IPR053924">
    <property type="entry name" value="RecX_HTH_2nd"/>
</dbReference>
<organism evidence="9 10">
    <name type="scientific">Paenibacillus enshidis</name>
    <dbReference type="NCBI Taxonomy" id="1458439"/>
    <lineage>
        <taxon>Bacteria</taxon>
        <taxon>Bacillati</taxon>
        <taxon>Bacillota</taxon>
        <taxon>Bacilli</taxon>
        <taxon>Bacillales</taxon>
        <taxon>Paenibacillaceae</taxon>
        <taxon>Paenibacillus</taxon>
    </lineage>
</organism>
<dbReference type="Pfam" id="PF21982">
    <property type="entry name" value="RecX_HTH1"/>
    <property type="match status" value="1"/>
</dbReference>
<comment type="caution">
    <text evidence="9">The sequence shown here is derived from an EMBL/GenBank/DDBJ whole genome shotgun (WGS) entry which is preliminary data.</text>
</comment>
<dbReference type="InterPro" id="IPR053925">
    <property type="entry name" value="RecX_HTH_3rd"/>
</dbReference>
<dbReference type="InterPro" id="IPR036388">
    <property type="entry name" value="WH-like_DNA-bd_sf"/>
</dbReference>
<sequence>MKYEPVEEKHTIQQGIEHFPGDEELEITRVEQGKRGMRGRYMIHFGPYSLSVLEDVMIKYHMTKGSFFNKSELSDIVMADERQQAYVMSLQYLARKPRTRQELSRRLLERELEPAVVEETLARLEKERLVDDELYARQWARQRVSGRGKGKLWIRQELQQKGVDRSIIAHALGDISEAEEWESALQAGQKKWDQTRGEASEKKRKTYSFLMRRGYSGELTRRVLQSLRSNDQTDLKAEEDELLWD</sequence>
<dbReference type="Pfam" id="PF02631">
    <property type="entry name" value="RecX_HTH2"/>
    <property type="match status" value="1"/>
</dbReference>
<feature type="domain" description="RecX first three-helical" evidence="8">
    <location>
        <begin position="85"/>
        <end position="124"/>
    </location>
</feature>
<dbReference type="Proteomes" id="UP001580346">
    <property type="component" value="Unassembled WGS sequence"/>
</dbReference>
<dbReference type="Pfam" id="PF21981">
    <property type="entry name" value="RecX_HTH3"/>
    <property type="match status" value="1"/>
</dbReference>
<feature type="domain" description="RecX second three-helical" evidence="6">
    <location>
        <begin position="131"/>
        <end position="172"/>
    </location>
</feature>
<evidence type="ECO:0000256" key="5">
    <source>
        <dbReference type="HAMAP-Rule" id="MF_01114"/>
    </source>
</evidence>
<dbReference type="HAMAP" id="MF_01114">
    <property type="entry name" value="RecX"/>
    <property type="match status" value="1"/>
</dbReference>
<evidence type="ECO:0000256" key="3">
    <source>
        <dbReference type="ARBA" id="ARBA00018111"/>
    </source>
</evidence>
<dbReference type="InterPro" id="IPR003783">
    <property type="entry name" value="Regulatory_RecX"/>
</dbReference>
<keyword evidence="10" id="KW-1185">Reference proteome</keyword>
<reference evidence="9 10" key="1">
    <citation type="submission" date="2024-09" db="EMBL/GenBank/DDBJ databases">
        <title>Paenibacillus zeirhizospherea sp. nov., isolated from surface of the maize (Zea mays) roots in a horticulture field, Hungary.</title>
        <authorList>
            <person name="Marton D."/>
            <person name="Farkas M."/>
            <person name="Bedics A."/>
            <person name="Toth E."/>
            <person name="Tancsics A."/>
            <person name="Boka K."/>
            <person name="Maroti G."/>
            <person name="Kriszt B."/>
            <person name="Cserhati M."/>
        </authorList>
    </citation>
    <scope>NUCLEOTIDE SEQUENCE [LARGE SCALE GENOMIC DNA]</scope>
    <source>
        <strain evidence="9 10">KCTC 33519</strain>
    </source>
</reference>
<evidence type="ECO:0000259" key="8">
    <source>
        <dbReference type="Pfam" id="PF21982"/>
    </source>
</evidence>
<proteinExistence type="inferred from homology"/>
<name>A0ABV5AQZ4_9BACL</name>
<comment type="similarity">
    <text evidence="2 5">Belongs to the RecX family.</text>
</comment>
<evidence type="ECO:0000256" key="4">
    <source>
        <dbReference type="ARBA" id="ARBA00022490"/>
    </source>
</evidence>
<dbReference type="Gene3D" id="1.10.10.10">
    <property type="entry name" value="Winged helix-like DNA-binding domain superfamily/Winged helix DNA-binding domain"/>
    <property type="match status" value="3"/>
</dbReference>
<keyword evidence="4 5" id="KW-0963">Cytoplasm</keyword>
<dbReference type="PANTHER" id="PTHR33602:SF1">
    <property type="entry name" value="REGULATORY PROTEIN RECX FAMILY PROTEIN"/>
    <property type="match status" value="1"/>
</dbReference>